<keyword evidence="3" id="KW-1185">Reference proteome</keyword>
<evidence type="ECO:0000313" key="3">
    <source>
        <dbReference type="Proteomes" id="UP000217289"/>
    </source>
</evidence>
<reference evidence="2 3" key="1">
    <citation type="submission" date="2017-06" db="EMBL/GenBank/DDBJ databases">
        <authorList>
            <person name="Kim H.J."/>
            <person name="Triplett B.A."/>
        </authorList>
    </citation>
    <scope>NUCLEOTIDE SEQUENCE [LARGE SCALE GENOMIC DNA]</scope>
    <source>
        <strain evidence="2 3">DSM 14713</strain>
    </source>
</reference>
<dbReference type="RefSeq" id="WP_095981326.1">
    <property type="nucleotide sequence ID" value="NZ_CP022163.1"/>
</dbReference>
<gene>
    <name evidence="2" type="ORF">MEBOL_006745</name>
</gene>
<dbReference type="OrthoDB" id="5505163at2"/>
<feature type="coiled-coil region" evidence="1">
    <location>
        <begin position="151"/>
        <end position="188"/>
    </location>
</feature>
<dbReference type="KEGG" id="mbd:MEBOL_006745"/>
<sequence>MRLRSWAWVWGIWAGLGAGAVQAQEPGKEGEQEPGQCAFVRGVAQSEAALLMAPQVFASVGVVNAGDAGGSAALPLGRPTPRLSAGLDYDFVGLYRGLSLRGRAEAECARYRALSGLRIALRRGRDVGAETALAARSRVLESALPEAGKLLVDLREDVKAGQATLAELNALQLRLDALNALAIETRRERERLAALPRPDGRPLGEWLTELRAADDAVEAKQQALRSASAWSVRVRGGYDELLRTPQELPLSGALTVSYSLGGLGQSGAHARARDGRRRSLNEDVEGVGQETALLLRELRASHAAEQTRLREVSVLMKDLDGQLREIEGLETVKVRRYRDYLRLELTRLRAEHAWLKAHVEEMNHFLEREGP</sequence>
<dbReference type="Proteomes" id="UP000217289">
    <property type="component" value="Chromosome"/>
</dbReference>
<dbReference type="EMBL" id="CP022163">
    <property type="protein sequence ID" value="ATB33254.1"/>
    <property type="molecule type" value="Genomic_DNA"/>
</dbReference>
<protein>
    <submittedName>
        <fullName evidence="2">Uncharacterized protein</fullName>
    </submittedName>
</protein>
<dbReference type="AlphaFoldDB" id="A0A250IND7"/>
<name>A0A250IND7_9BACT</name>
<evidence type="ECO:0000256" key="1">
    <source>
        <dbReference type="SAM" id="Coils"/>
    </source>
</evidence>
<evidence type="ECO:0000313" key="2">
    <source>
        <dbReference type="EMBL" id="ATB33254.1"/>
    </source>
</evidence>
<keyword evidence="1" id="KW-0175">Coiled coil</keyword>
<proteinExistence type="predicted"/>
<organism evidence="2 3">
    <name type="scientific">Melittangium boletus DSM 14713</name>
    <dbReference type="NCBI Taxonomy" id="1294270"/>
    <lineage>
        <taxon>Bacteria</taxon>
        <taxon>Pseudomonadati</taxon>
        <taxon>Myxococcota</taxon>
        <taxon>Myxococcia</taxon>
        <taxon>Myxococcales</taxon>
        <taxon>Cystobacterineae</taxon>
        <taxon>Archangiaceae</taxon>
        <taxon>Melittangium</taxon>
    </lineage>
</organism>
<accession>A0A250IND7</accession>